<gene>
    <name evidence="1" type="ORF">ITP53_11405</name>
</gene>
<reference evidence="1" key="1">
    <citation type="submission" date="2020-11" db="EMBL/GenBank/DDBJ databases">
        <title>Whole-genome analyses of Nonomuraea sp. K274.</title>
        <authorList>
            <person name="Veyisoglu A."/>
        </authorList>
    </citation>
    <scope>NUCLEOTIDE SEQUENCE</scope>
    <source>
        <strain evidence="1">K274</strain>
    </source>
</reference>
<comment type="caution">
    <text evidence="1">The sequence shown here is derived from an EMBL/GenBank/DDBJ whole genome shotgun (WGS) entry which is preliminary data.</text>
</comment>
<dbReference type="RefSeq" id="WP_195895322.1">
    <property type="nucleotide sequence ID" value="NZ_JADOGI010000026.1"/>
</dbReference>
<evidence type="ECO:0000313" key="1">
    <source>
        <dbReference type="EMBL" id="MBF8186345.1"/>
    </source>
</evidence>
<dbReference type="EMBL" id="JADOGI010000026">
    <property type="protein sequence ID" value="MBF8186345.1"/>
    <property type="molecule type" value="Genomic_DNA"/>
</dbReference>
<dbReference type="Proteomes" id="UP000605361">
    <property type="component" value="Unassembled WGS sequence"/>
</dbReference>
<evidence type="ECO:0000313" key="2">
    <source>
        <dbReference type="Proteomes" id="UP000605361"/>
    </source>
</evidence>
<accession>A0A931A7B6</accession>
<proteinExistence type="predicted"/>
<protein>
    <submittedName>
        <fullName evidence="1">Uncharacterized protein</fullName>
    </submittedName>
</protein>
<keyword evidence="2" id="KW-1185">Reference proteome</keyword>
<organism evidence="1 2">
    <name type="scientific">Nonomuraea cypriaca</name>
    <dbReference type="NCBI Taxonomy" id="1187855"/>
    <lineage>
        <taxon>Bacteria</taxon>
        <taxon>Bacillati</taxon>
        <taxon>Actinomycetota</taxon>
        <taxon>Actinomycetes</taxon>
        <taxon>Streptosporangiales</taxon>
        <taxon>Streptosporangiaceae</taxon>
        <taxon>Nonomuraea</taxon>
    </lineage>
</organism>
<dbReference type="AlphaFoldDB" id="A0A931A7B6"/>
<sequence length="322" mass="34033">MAEINGANGLISGKGIRLHARSPFRDGHFVLSPPKKEAPLNIKTVLAAAASAAIAAGMLAAASPAAAQAPLTHSAQITNYLDNGSHGYWATTAFTRTVTIATWNTKTSWKVTVRDAGTFRTLKDRKSPGAGVPITTPTEGTFKGSMEIFVQSATKPDASKVKAAYNYRCDKNGTADRSVICPGMPAETGDWGKLFFAAGSGATFRTGNYSFDYRGQCGQRWIDVNGSYSGDITNGCATPATPIKPTVTAQSCKANGKVRPASMLIPRVRGVKYEIAGNAVQPGRVTVEPGRHLVKTTAEAGYVLKKGVKPSWVIPVKAVRCK</sequence>
<name>A0A931A7B6_9ACTN</name>